<dbReference type="PROSITE" id="PS51740">
    <property type="entry name" value="SPOVT_ABRB"/>
    <property type="match status" value="1"/>
</dbReference>
<gene>
    <name evidence="9" type="ORF">DXX99_00755</name>
</gene>
<organism evidence="9 10">
    <name type="scientific">Ammonifex thiophilus</name>
    <dbReference type="NCBI Taxonomy" id="444093"/>
    <lineage>
        <taxon>Bacteria</taxon>
        <taxon>Bacillati</taxon>
        <taxon>Bacillota</taxon>
        <taxon>Clostridia</taxon>
        <taxon>Thermoanaerobacterales</taxon>
        <taxon>Thermoanaerobacteraceae</taxon>
        <taxon>Ammonifex</taxon>
    </lineage>
</organism>
<evidence type="ECO:0000256" key="7">
    <source>
        <dbReference type="PROSITE-ProRule" id="PRU01076"/>
    </source>
</evidence>
<evidence type="ECO:0000256" key="3">
    <source>
        <dbReference type="ARBA" id="ARBA00023015"/>
    </source>
</evidence>
<evidence type="ECO:0000256" key="5">
    <source>
        <dbReference type="ARBA" id="ARBA00023159"/>
    </source>
</evidence>
<accession>A0A3D8P850</accession>
<dbReference type="PANTHER" id="PTHR36432">
    <property type="match status" value="1"/>
</dbReference>
<dbReference type="GO" id="GO:0042802">
    <property type="term" value="F:identical protein binding"/>
    <property type="evidence" value="ECO:0007669"/>
    <property type="project" value="UniProtKB-ARBA"/>
</dbReference>
<evidence type="ECO:0000313" key="10">
    <source>
        <dbReference type="Proteomes" id="UP000256329"/>
    </source>
</evidence>
<evidence type="ECO:0000256" key="6">
    <source>
        <dbReference type="ARBA" id="ARBA00023163"/>
    </source>
</evidence>
<evidence type="ECO:0000256" key="2">
    <source>
        <dbReference type="ARBA" id="ARBA00022969"/>
    </source>
</evidence>
<dbReference type="InterPro" id="IPR037914">
    <property type="entry name" value="SpoVT-AbrB_sf"/>
</dbReference>
<dbReference type="Proteomes" id="UP000256329">
    <property type="component" value="Unassembled WGS sequence"/>
</dbReference>
<reference evidence="9 10" key="1">
    <citation type="submission" date="2018-08" db="EMBL/GenBank/DDBJ databases">
        <title>Form III RuBisCO-mediated autotrophy in Thermodesulfobium bacteria.</title>
        <authorList>
            <person name="Toshchakov S.V."/>
            <person name="Kublanov I.V."/>
            <person name="Frolov E."/>
            <person name="Bonch-Osmolovskaya E.A."/>
            <person name="Tourova T.P."/>
            <person name="Chernych N.A."/>
            <person name="Lebedinsky A.V."/>
        </authorList>
    </citation>
    <scope>NUCLEOTIDE SEQUENCE [LARGE SCALE GENOMIC DNA]</scope>
    <source>
        <strain evidence="9 10">SR</strain>
    </source>
</reference>
<keyword evidence="3" id="KW-0805">Transcription regulation</keyword>
<proteinExistence type="predicted"/>
<evidence type="ECO:0000259" key="8">
    <source>
        <dbReference type="PROSITE" id="PS51740"/>
    </source>
</evidence>
<evidence type="ECO:0000313" key="9">
    <source>
        <dbReference type="EMBL" id="RDV84609.1"/>
    </source>
</evidence>
<name>A0A3D8P850_9THEO</name>
<keyword evidence="2" id="KW-0749">Sporulation</keyword>
<keyword evidence="5" id="KW-0010">Activator</keyword>
<dbReference type="PANTHER" id="PTHR36432:SF4">
    <property type="entry name" value="TRANSITION STATE REGULATOR ABH-RELATED"/>
    <property type="match status" value="1"/>
</dbReference>
<dbReference type="SUPFAM" id="SSF89447">
    <property type="entry name" value="AbrB/MazE/MraZ-like"/>
    <property type="match status" value="1"/>
</dbReference>
<dbReference type="OrthoDB" id="9782993at2"/>
<sequence>MSFQGGGIGVKSTGIVRKVDELGRVVIPIELRRTLGIAEKDPLEIYVDHEKIILKKYEPACIFCGSAVDVQQFKGKLICRECINAMASQAQAAEAKAM</sequence>
<keyword evidence="4 7" id="KW-0238">DNA-binding</keyword>
<dbReference type="SMART" id="SM00966">
    <property type="entry name" value="SpoVT_AbrB"/>
    <property type="match status" value="1"/>
</dbReference>
<keyword evidence="1" id="KW-0678">Repressor</keyword>
<dbReference type="Pfam" id="PF04014">
    <property type="entry name" value="MazE_antitoxin"/>
    <property type="match status" value="1"/>
</dbReference>
<dbReference type="EMBL" id="QSLN01000001">
    <property type="protein sequence ID" value="RDV84609.1"/>
    <property type="molecule type" value="Genomic_DNA"/>
</dbReference>
<feature type="domain" description="SpoVT-AbrB" evidence="8">
    <location>
        <begin position="14"/>
        <end position="59"/>
    </location>
</feature>
<dbReference type="Gene3D" id="2.10.260.10">
    <property type="match status" value="1"/>
</dbReference>
<dbReference type="InterPro" id="IPR007159">
    <property type="entry name" value="SpoVT-AbrB_dom"/>
</dbReference>
<protein>
    <submittedName>
        <fullName evidence="9">AbrB/MazE/SpoVT family DNA-binding domain-containing protein</fullName>
    </submittedName>
</protein>
<dbReference type="FunFam" id="2.10.260.10:FF:000001">
    <property type="entry name" value="Stage V sporulation protein T"/>
    <property type="match status" value="1"/>
</dbReference>
<comment type="caution">
    <text evidence="9">The sequence shown here is derived from an EMBL/GenBank/DDBJ whole genome shotgun (WGS) entry which is preliminary data.</text>
</comment>
<keyword evidence="6" id="KW-0804">Transcription</keyword>
<dbReference type="GO" id="GO:0030435">
    <property type="term" value="P:sporulation resulting in formation of a cellular spore"/>
    <property type="evidence" value="ECO:0007669"/>
    <property type="project" value="UniProtKB-KW"/>
</dbReference>
<dbReference type="NCBIfam" id="TIGR01439">
    <property type="entry name" value="lp_hng_hel_AbrB"/>
    <property type="match status" value="1"/>
</dbReference>
<evidence type="ECO:0000256" key="1">
    <source>
        <dbReference type="ARBA" id="ARBA00022491"/>
    </source>
</evidence>
<dbReference type="InterPro" id="IPR052731">
    <property type="entry name" value="B_subtilis_Trans_State_Reg"/>
</dbReference>
<dbReference type="GO" id="GO:0003677">
    <property type="term" value="F:DNA binding"/>
    <property type="evidence" value="ECO:0007669"/>
    <property type="project" value="UniProtKB-UniRule"/>
</dbReference>
<dbReference type="AlphaFoldDB" id="A0A3D8P850"/>
<keyword evidence="10" id="KW-1185">Reference proteome</keyword>
<evidence type="ECO:0000256" key="4">
    <source>
        <dbReference type="ARBA" id="ARBA00023125"/>
    </source>
</evidence>